<name>A0A401S4H8_CHIPU</name>
<dbReference type="InterPro" id="IPR029203">
    <property type="entry name" value="TKTI1"/>
</dbReference>
<organism evidence="1 2">
    <name type="scientific">Chiloscyllium punctatum</name>
    <name type="common">Brownbanded bambooshark</name>
    <name type="synonym">Hemiscyllium punctatum</name>
    <dbReference type="NCBI Taxonomy" id="137246"/>
    <lineage>
        <taxon>Eukaryota</taxon>
        <taxon>Metazoa</taxon>
        <taxon>Chordata</taxon>
        <taxon>Craniata</taxon>
        <taxon>Vertebrata</taxon>
        <taxon>Chondrichthyes</taxon>
        <taxon>Elasmobranchii</taxon>
        <taxon>Galeomorphii</taxon>
        <taxon>Galeoidea</taxon>
        <taxon>Orectolobiformes</taxon>
        <taxon>Hemiscylliidae</taxon>
        <taxon>Chiloscyllium</taxon>
    </lineage>
</organism>
<accession>A0A401S4H8</accession>
<protein>
    <submittedName>
        <fullName evidence="1">Uncharacterized protein</fullName>
    </submittedName>
</protein>
<dbReference type="PANTHER" id="PTHR31254:SF1">
    <property type="entry name" value="TEKTIN BUNDLE-INTERACTING PROTEIN 1"/>
    <property type="match status" value="1"/>
</dbReference>
<dbReference type="EMBL" id="BEZZ01000081">
    <property type="protein sequence ID" value="GCC25288.1"/>
    <property type="molecule type" value="Genomic_DNA"/>
</dbReference>
<dbReference type="PANTHER" id="PTHR31254">
    <property type="entry name" value="HYPOTHETICAL PROTEIN LOC690617"/>
    <property type="match status" value="1"/>
</dbReference>
<dbReference type="Pfam" id="PF15041">
    <property type="entry name" value="TKTI1"/>
    <property type="match status" value="1"/>
</dbReference>
<reference evidence="1 2" key="1">
    <citation type="journal article" date="2018" name="Nat. Ecol. Evol.">
        <title>Shark genomes provide insights into elasmobranch evolution and the origin of vertebrates.</title>
        <authorList>
            <person name="Hara Y"/>
            <person name="Yamaguchi K"/>
            <person name="Onimaru K"/>
            <person name="Kadota M"/>
            <person name="Koyanagi M"/>
            <person name="Keeley SD"/>
            <person name="Tatsumi K"/>
            <person name="Tanaka K"/>
            <person name="Motone F"/>
            <person name="Kageyama Y"/>
            <person name="Nozu R"/>
            <person name="Adachi N"/>
            <person name="Nishimura O"/>
            <person name="Nakagawa R"/>
            <person name="Tanegashima C"/>
            <person name="Kiyatake I"/>
            <person name="Matsumoto R"/>
            <person name="Murakumo K"/>
            <person name="Nishida K"/>
            <person name="Terakita A"/>
            <person name="Kuratani S"/>
            <person name="Sato K"/>
            <person name="Hyodo S Kuraku.S."/>
        </authorList>
    </citation>
    <scope>NUCLEOTIDE SEQUENCE [LARGE SCALE GENOMIC DNA]</scope>
</reference>
<dbReference type="AlphaFoldDB" id="A0A401S4H8"/>
<sequence>MNFLDDNLYVPRRTLEEKFPQMPDRDLQTTHVTVKSTPIIKNSVYWKATARAPGQMCYTGITNLNSRATYNRWLKSYTEREKKSLPPVYAVQMRETCCCDSTLPVQYPSRWRDIPIPRDRENTRVQLNKSKMDVTLYQLSSSNF</sequence>
<dbReference type="OrthoDB" id="9895442at2759"/>
<keyword evidence="2" id="KW-1185">Reference proteome</keyword>
<evidence type="ECO:0000313" key="1">
    <source>
        <dbReference type="EMBL" id="GCC25288.1"/>
    </source>
</evidence>
<dbReference type="STRING" id="137246.A0A401S4H8"/>
<comment type="caution">
    <text evidence="1">The sequence shown here is derived from an EMBL/GenBank/DDBJ whole genome shotgun (WGS) entry which is preliminary data.</text>
</comment>
<gene>
    <name evidence="1" type="ORF">chiPu_0003697</name>
</gene>
<dbReference type="Proteomes" id="UP000287033">
    <property type="component" value="Unassembled WGS sequence"/>
</dbReference>
<proteinExistence type="predicted"/>
<evidence type="ECO:0000313" key="2">
    <source>
        <dbReference type="Proteomes" id="UP000287033"/>
    </source>
</evidence>